<evidence type="ECO:0000259" key="9">
    <source>
        <dbReference type="SMART" id="SM00965"/>
    </source>
</evidence>
<keyword evidence="6 7" id="KW-0998">Cell outer membrane</keyword>
<feature type="domain" description="Secretin/TonB short N-terminal" evidence="9">
    <location>
        <begin position="70"/>
        <end position="121"/>
    </location>
</feature>
<dbReference type="NCBIfam" id="TIGR04056">
    <property type="entry name" value="OMP_RagA_SusC"/>
    <property type="match status" value="1"/>
</dbReference>
<evidence type="ECO:0000256" key="5">
    <source>
        <dbReference type="ARBA" id="ARBA00023136"/>
    </source>
</evidence>
<dbReference type="Pfam" id="PF07660">
    <property type="entry name" value="STN"/>
    <property type="match status" value="1"/>
</dbReference>
<dbReference type="Gene3D" id="3.55.50.30">
    <property type="match status" value="1"/>
</dbReference>
<comment type="subcellular location">
    <subcellularLocation>
        <location evidence="1 7">Cell outer membrane</location>
        <topology evidence="1 7">Multi-pass membrane protein</topology>
    </subcellularLocation>
</comment>
<sequence length="1175" mass="131406">MEKKCSADAICIAFGLLKKLKLIQILGLFMLAGTIQVQAALYSQERKASIHLKNKALVNALDQIRQQTGYSFVYSSDIVDEQAKVSIDADNMPLHDILELLLAKQHLEFKILDDVIVINKSQQEMKQPISFTKIKGKVMIAGINEPLPGANVIVKEGNRGTVTDVDGNFIIDFPSNKTHLLVTFIGFVTKEVSVGKETELTVYLDENVSEISQVVVTGMQKREKSKMIGSVSSIDAEKMEFIGATTVDEAMKGQMAGVYVQSASGNPGQVGQIQIRGINTMTGNRQPLFVLDGMPMADSDVVGNVNEMLTHGLGNIPPEDIESITVLRDATAASVYGSRAANGVVVITTKQGKAGKDYISYSGKYGVTMKPQNSWNFMNSNQKVDFELGIYDKYLPTSGGRAIQIMNQVNQGYLTAEQGQQQIDMLRNTQTDWMDVLYRNAFTQSHNLTMSGGTDKLQYHISANYNGSQGALMENDFQQGTINMKVSRFVTDNFLLKFNMYSTLKERTEGISAMNEFEYAVYANPYEKPFHANGSYAADQTYLPPVTSNPHLGYYDFNIVRELRENTRTNTAGMMRAQIGAEYTFLDDFRAVSTTAIDYNTVHSMDEYGAGTYASWTANWLNSAASGGNVLPEYNLGRLQESFGRTLNFTIRNSLEYNKRIDKHYIQGFGAIEIGGSANYQFNSMMPVYLSAYRLGGYPSWTDINSGNFDQLALSRLGGSRFRQRRNASYIASGVYSYDNRYVANFNIRYDGVDILGNENQFQPLWSAGAKWNAHEEAFMKNNGIFDRLVFSLGYGYRGSINRDQLPFHTYSLSAYFFDGMPTGNLFTYGNPNLRWEQKRDINLGLEVSVLQGRANFEVNYFDEKITDLLDQMRLPNSSGREFAYVNVGELSNQGFEVSARFEVIKQKDFMWELGGNFATVNNQLDQVYNVDLPANSTYRTQNVQGYAVNSWYGYKFSHIDENTGAAMVWAQRKNTDYNTGEITYTDELIDLNNTSSQILNDDYAAYHLGQRDAKFYGGINTRVYYKGFDVTANFVYAGGNQLLGFQDVQNGPNGGKGSLYASRTNLSTDHLYAWTQPGDITDIPEMSTTRSNYDLYLVDSDLEKGNYLRLQSLSVGWRAPKSVTDNSPFSNLSLRFIGSNLFTLTNFSGSDPETRNAFGYPLTPNYTLSVTLGF</sequence>
<dbReference type="Gene3D" id="2.40.170.20">
    <property type="entry name" value="TonB-dependent receptor, beta-barrel domain"/>
    <property type="match status" value="1"/>
</dbReference>
<comment type="caution">
    <text evidence="10">The sequence shown here is derived from an EMBL/GenBank/DDBJ whole genome shotgun (WGS) entry which is preliminary data.</text>
</comment>
<evidence type="ECO:0000256" key="2">
    <source>
        <dbReference type="ARBA" id="ARBA00022448"/>
    </source>
</evidence>
<accession>A0ABS5KA60</accession>
<keyword evidence="11" id="KW-1185">Reference proteome</keyword>
<dbReference type="NCBIfam" id="TIGR04057">
    <property type="entry name" value="SusC_RagA_signa"/>
    <property type="match status" value="1"/>
</dbReference>
<dbReference type="InterPro" id="IPR011662">
    <property type="entry name" value="Secretin/TonB_short_N"/>
</dbReference>
<evidence type="ECO:0000313" key="11">
    <source>
        <dbReference type="Proteomes" id="UP000721861"/>
    </source>
</evidence>
<dbReference type="InterPro" id="IPR008969">
    <property type="entry name" value="CarboxyPept-like_regulatory"/>
</dbReference>
<dbReference type="Pfam" id="PF13715">
    <property type="entry name" value="CarbopepD_reg_2"/>
    <property type="match status" value="1"/>
</dbReference>
<dbReference type="Proteomes" id="UP000721861">
    <property type="component" value="Unassembled WGS sequence"/>
</dbReference>
<dbReference type="InterPro" id="IPR023996">
    <property type="entry name" value="TonB-dep_OMP_SusC/RagA"/>
</dbReference>
<dbReference type="InterPro" id="IPR023997">
    <property type="entry name" value="TonB-dep_OMP_SusC/RagA_CS"/>
</dbReference>
<keyword evidence="4 7" id="KW-0812">Transmembrane</keyword>
<dbReference type="InterPro" id="IPR037066">
    <property type="entry name" value="Plug_dom_sf"/>
</dbReference>
<reference evidence="10 11" key="1">
    <citation type="journal article" date="2014" name="Int. J. Syst. Evol. Microbiol.">
        <title>Carboxylicivirga gen. nov. in the family Marinilabiliaceae with two novel species, Carboxylicivirga mesophila sp. nov. and Carboxylicivirga taeanensis sp. nov., and reclassification of Cytophaga fermentans as Saccharicrinis fermentans gen. nov., comb. nov.</title>
        <authorList>
            <person name="Yang S.H."/>
            <person name="Seo H.S."/>
            <person name="Woo J.H."/>
            <person name="Oh H.M."/>
            <person name="Jang H."/>
            <person name="Lee J.H."/>
            <person name="Kim S.J."/>
            <person name="Kwon K.K."/>
        </authorList>
    </citation>
    <scope>NUCLEOTIDE SEQUENCE [LARGE SCALE GENOMIC DNA]</scope>
    <source>
        <strain evidence="10 11">JCM 18290</strain>
    </source>
</reference>
<evidence type="ECO:0000313" key="10">
    <source>
        <dbReference type="EMBL" id="MBS2211890.1"/>
    </source>
</evidence>
<dbReference type="RefSeq" id="WP_212228226.1">
    <property type="nucleotide sequence ID" value="NZ_JAGUCN010000011.1"/>
</dbReference>
<proteinExistence type="inferred from homology"/>
<evidence type="ECO:0000256" key="1">
    <source>
        <dbReference type="ARBA" id="ARBA00004571"/>
    </source>
</evidence>
<keyword evidence="2 7" id="KW-0813">Transport</keyword>
<dbReference type="Pfam" id="PF07715">
    <property type="entry name" value="Plug"/>
    <property type="match status" value="1"/>
</dbReference>
<comment type="similarity">
    <text evidence="7">Belongs to the TonB-dependent receptor family.</text>
</comment>
<dbReference type="InterPro" id="IPR039426">
    <property type="entry name" value="TonB-dep_rcpt-like"/>
</dbReference>
<dbReference type="SUPFAM" id="SSF56935">
    <property type="entry name" value="Porins"/>
    <property type="match status" value="1"/>
</dbReference>
<keyword evidence="5 7" id="KW-0472">Membrane</keyword>
<name>A0ABS5KA60_9BACT</name>
<dbReference type="InterPro" id="IPR036942">
    <property type="entry name" value="Beta-barrel_TonB_sf"/>
</dbReference>
<evidence type="ECO:0000256" key="6">
    <source>
        <dbReference type="ARBA" id="ARBA00023237"/>
    </source>
</evidence>
<organism evidence="10 11">
    <name type="scientific">Carboxylicivirga mesophila</name>
    <dbReference type="NCBI Taxonomy" id="1166478"/>
    <lineage>
        <taxon>Bacteria</taxon>
        <taxon>Pseudomonadati</taxon>
        <taxon>Bacteroidota</taxon>
        <taxon>Bacteroidia</taxon>
        <taxon>Marinilabiliales</taxon>
        <taxon>Marinilabiliaceae</taxon>
        <taxon>Carboxylicivirga</taxon>
    </lineage>
</organism>
<evidence type="ECO:0000256" key="7">
    <source>
        <dbReference type="PROSITE-ProRule" id="PRU01360"/>
    </source>
</evidence>
<dbReference type="InterPro" id="IPR012910">
    <property type="entry name" value="Plug_dom"/>
</dbReference>
<gene>
    <name evidence="10" type="ORF">KEM09_10770</name>
</gene>
<dbReference type="EMBL" id="JAGUCN010000011">
    <property type="protein sequence ID" value="MBS2211890.1"/>
    <property type="molecule type" value="Genomic_DNA"/>
</dbReference>
<feature type="transmembrane region" description="Helical" evidence="8">
    <location>
        <begin position="22"/>
        <end position="42"/>
    </location>
</feature>
<keyword evidence="3 7" id="KW-1134">Transmembrane beta strand</keyword>
<keyword evidence="8" id="KW-1133">Transmembrane helix</keyword>
<protein>
    <submittedName>
        <fullName evidence="10">SusC/RagA family TonB-linked outer membrane protein</fullName>
    </submittedName>
</protein>
<dbReference type="PROSITE" id="PS52016">
    <property type="entry name" value="TONB_DEPENDENT_REC_3"/>
    <property type="match status" value="1"/>
</dbReference>
<evidence type="ECO:0000256" key="8">
    <source>
        <dbReference type="SAM" id="Phobius"/>
    </source>
</evidence>
<evidence type="ECO:0000256" key="3">
    <source>
        <dbReference type="ARBA" id="ARBA00022452"/>
    </source>
</evidence>
<dbReference type="Gene3D" id="2.60.40.1120">
    <property type="entry name" value="Carboxypeptidase-like, regulatory domain"/>
    <property type="match status" value="1"/>
</dbReference>
<dbReference type="SUPFAM" id="SSF49464">
    <property type="entry name" value="Carboxypeptidase regulatory domain-like"/>
    <property type="match status" value="1"/>
</dbReference>
<evidence type="ECO:0000256" key="4">
    <source>
        <dbReference type="ARBA" id="ARBA00022692"/>
    </source>
</evidence>
<dbReference type="Gene3D" id="2.170.130.10">
    <property type="entry name" value="TonB-dependent receptor, plug domain"/>
    <property type="match status" value="1"/>
</dbReference>
<dbReference type="SMART" id="SM00965">
    <property type="entry name" value="STN"/>
    <property type="match status" value="1"/>
</dbReference>